<dbReference type="Proteomes" id="UP000075714">
    <property type="component" value="Unassembled WGS sequence"/>
</dbReference>
<dbReference type="GO" id="GO:0046513">
    <property type="term" value="P:ceramide biosynthetic process"/>
    <property type="evidence" value="ECO:0007669"/>
    <property type="project" value="TreeGrafter"/>
</dbReference>
<dbReference type="GO" id="GO:0030149">
    <property type="term" value="P:sphingolipid catabolic process"/>
    <property type="evidence" value="ECO:0007669"/>
    <property type="project" value="TreeGrafter"/>
</dbReference>
<dbReference type="OrthoDB" id="75611at2759"/>
<reference evidence="2" key="1">
    <citation type="journal article" date="2016" name="Nat. Commun.">
        <title>The Gonium pectorale genome demonstrates co-option of cell cycle regulation during the evolution of multicellularity.</title>
        <authorList>
            <person name="Hanschen E.R."/>
            <person name="Marriage T.N."/>
            <person name="Ferris P.J."/>
            <person name="Hamaji T."/>
            <person name="Toyoda A."/>
            <person name="Fujiyama A."/>
            <person name="Neme R."/>
            <person name="Noguchi H."/>
            <person name="Minakuchi Y."/>
            <person name="Suzuki M."/>
            <person name="Kawai-Toyooka H."/>
            <person name="Smith D.R."/>
            <person name="Sparks H."/>
            <person name="Anderson J."/>
            <person name="Bakaric R."/>
            <person name="Luria V."/>
            <person name="Karger A."/>
            <person name="Kirschner M.W."/>
            <person name="Durand P.M."/>
            <person name="Michod R.E."/>
            <person name="Nozaki H."/>
            <person name="Olson B.J."/>
        </authorList>
    </citation>
    <scope>NUCLEOTIDE SEQUENCE [LARGE SCALE GENOMIC DNA]</scope>
    <source>
        <strain evidence="2">NIES-2863</strain>
    </source>
</reference>
<dbReference type="GO" id="GO:0004620">
    <property type="term" value="F:phospholipase activity"/>
    <property type="evidence" value="ECO:0007669"/>
    <property type="project" value="TreeGrafter"/>
</dbReference>
<keyword evidence="2" id="KW-1185">Reference proteome</keyword>
<dbReference type="GO" id="GO:0071944">
    <property type="term" value="C:cell periphery"/>
    <property type="evidence" value="ECO:0007669"/>
    <property type="project" value="TreeGrafter"/>
</dbReference>
<organism evidence="1 2">
    <name type="scientific">Gonium pectorale</name>
    <name type="common">Green alga</name>
    <dbReference type="NCBI Taxonomy" id="33097"/>
    <lineage>
        <taxon>Eukaryota</taxon>
        <taxon>Viridiplantae</taxon>
        <taxon>Chlorophyta</taxon>
        <taxon>core chlorophytes</taxon>
        <taxon>Chlorophyceae</taxon>
        <taxon>CS clade</taxon>
        <taxon>Chlamydomonadales</taxon>
        <taxon>Volvocaceae</taxon>
        <taxon>Gonium</taxon>
    </lineage>
</organism>
<dbReference type="EMBL" id="LSYV01000190">
    <property type="protein sequence ID" value="KXZ42168.1"/>
    <property type="molecule type" value="Genomic_DNA"/>
</dbReference>
<comment type="caution">
    <text evidence="1">The sequence shown here is derived from an EMBL/GenBank/DDBJ whole genome shotgun (WGS) entry which is preliminary data.</text>
</comment>
<evidence type="ECO:0000313" key="1">
    <source>
        <dbReference type="EMBL" id="KXZ42168.1"/>
    </source>
</evidence>
<dbReference type="Gene3D" id="1.25.40.20">
    <property type="entry name" value="Ankyrin repeat-containing domain"/>
    <property type="match status" value="1"/>
</dbReference>
<proteinExistence type="predicted"/>
<gene>
    <name evidence="1" type="ORF">GPECTOR_191g300</name>
</gene>
<evidence type="ECO:0000313" key="2">
    <source>
        <dbReference type="Proteomes" id="UP000075714"/>
    </source>
</evidence>
<dbReference type="STRING" id="33097.A0A150FX60"/>
<evidence type="ECO:0008006" key="3">
    <source>
        <dbReference type="Google" id="ProtNLM"/>
    </source>
</evidence>
<dbReference type="AlphaFoldDB" id="A0A150FX60"/>
<accession>A0A150FX60</accession>
<dbReference type="InterPro" id="IPR036770">
    <property type="entry name" value="Ankyrin_rpt-contain_sf"/>
</dbReference>
<sequence length="385" mass="41726">MGHTAAQAHCDPRIWSKLPPELVERVFSFMDSNEIAVSIRPVSKATASQFNGSKHTSIRLSRPVPPHAFSAHWLAPGATRGLTLKQRRQLLTAASGVVANLEVAQLAAGCCLPTYEVFEAAASAAGGGHWHVCEWLLSLGLTWSSSGEAEAARGGHVDLMEWLLERRSQMRLKDPAEQAAKPVEGAAHGCDLATLQRLWLGLGQHHSRDKDRILFAAAGSPMPDWAAKVEWLEAQGCSYTTAASGHLHVLEWLVETFGEEAVQLRADLFHAAACSGSVGLLAWLRDCGCPWDESAYTGAAQSGCEAALEWLVEWGCPMPTDGGPYNIVCCNGDMATVRCLRRLGVLWGPANWVYREAQNDGAPEPMLRWLKEEGCPVDFGGEAEH</sequence>
<name>A0A150FX60_GONPE</name>
<dbReference type="PANTHER" id="PTHR12393">
    <property type="entry name" value="SPHINGOMYELIN PHOSPHODIESTERASE RELATED"/>
    <property type="match status" value="1"/>
</dbReference>
<protein>
    <recommendedName>
        <fullName evidence="3">F-box domain-containing protein</fullName>
    </recommendedName>
</protein>
<dbReference type="GO" id="GO:0016020">
    <property type="term" value="C:membrane"/>
    <property type="evidence" value="ECO:0007669"/>
    <property type="project" value="TreeGrafter"/>
</dbReference>
<dbReference type="GO" id="GO:0005783">
    <property type="term" value="C:endoplasmic reticulum"/>
    <property type="evidence" value="ECO:0007669"/>
    <property type="project" value="TreeGrafter"/>
</dbReference>
<dbReference type="PANTHER" id="PTHR12393:SF6">
    <property type="entry name" value="SPHINGOMYELIN PHOSPHODIESTERASE 2"/>
    <property type="match status" value="1"/>
</dbReference>
<dbReference type="SUPFAM" id="SSF48403">
    <property type="entry name" value="Ankyrin repeat"/>
    <property type="match status" value="1"/>
</dbReference>